<feature type="non-terminal residue" evidence="2">
    <location>
        <position position="1"/>
    </location>
</feature>
<protein>
    <submittedName>
        <fullName evidence="2">Uncharacterized protein</fullName>
    </submittedName>
</protein>
<keyword evidence="3" id="KW-1185">Reference proteome</keyword>
<dbReference type="EMBL" id="JACVVK020000095">
    <property type="protein sequence ID" value="KAK7493243.1"/>
    <property type="molecule type" value="Genomic_DNA"/>
</dbReference>
<reference evidence="2 3" key="1">
    <citation type="journal article" date="2023" name="Sci. Data">
        <title>Genome assembly of the Korean intertidal mud-creeper Batillaria attramentaria.</title>
        <authorList>
            <person name="Patra A.K."/>
            <person name="Ho P.T."/>
            <person name="Jun S."/>
            <person name="Lee S.J."/>
            <person name="Kim Y."/>
            <person name="Won Y.J."/>
        </authorList>
    </citation>
    <scope>NUCLEOTIDE SEQUENCE [LARGE SCALE GENOMIC DNA]</scope>
    <source>
        <strain evidence="2">Wonlab-2016</strain>
    </source>
</reference>
<gene>
    <name evidence="2" type="ORF">BaRGS_00015580</name>
</gene>
<feature type="region of interest" description="Disordered" evidence="1">
    <location>
        <begin position="355"/>
        <end position="378"/>
    </location>
</feature>
<evidence type="ECO:0000313" key="2">
    <source>
        <dbReference type="EMBL" id="KAK7493243.1"/>
    </source>
</evidence>
<comment type="caution">
    <text evidence="2">The sequence shown here is derived from an EMBL/GenBank/DDBJ whole genome shotgun (WGS) entry which is preliminary data.</text>
</comment>
<feature type="compositionally biased region" description="Basic and acidic residues" evidence="1">
    <location>
        <begin position="192"/>
        <end position="201"/>
    </location>
</feature>
<evidence type="ECO:0000313" key="3">
    <source>
        <dbReference type="Proteomes" id="UP001519460"/>
    </source>
</evidence>
<sequence>VALSYAQKKGCSRWRQVCLSVESDCDANVWLDCKANQRMTMTLPYFKTPLCPLWRHKLLILLLILALSFLTYKRNWQDLHVAETRSDPEMRDTENHDARTYESVATGEFAGTMKTSTKIATSTEAWIGEGSSPSTISTLPTTEEEQDGATALVEYNSGATGSQKAASVLKRSTTQPKELPVRKAGVGSRQESAARDEDVPVKKESFAHPVPVQKGVGLSGGRREADPVQKGIESAGRPETQPVHKGLEPVAGPGVPSAQKVSQLDAGHVGVPEQKNMDSIIRREVAPIQKAIDVNNGVKMMAIQKGLKSGPRNAIEPEPRGPQSHSRLDFAAVQQDTQQNRPAVDPPVKLNAAFHRSENGGAPRVQRSVSSSKRSPRCNFLTAPNLEEIKRLDPSAKFYFEVGLG</sequence>
<feature type="compositionally biased region" description="Low complexity" evidence="1">
    <location>
        <begin position="363"/>
        <end position="373"/>
    </location>
</feature>
<organism evidence="2 3">
    <name type="scientific">Batillaria attramentaria</name>
    <dbReference type="NCBI Taxonomy" id="370345"/>
    <lineage>
        <taxon>Eukaryota</taxon>
        <taxon>Metazoa</taxon>
        <taxon>Spiralia</taxon>
        <taxon>Lophotrochozoa</taxon>
        <taxon>Mollusca</taxon>
        <taxon>Gastropoda</taxon>
        <taxon>Caenogastropoda</taxon>
        <taxon>Sorbeoconcha</taxon>
        <taxon>Cerithioidea</taxon>
        <taxon>Batillariidae</taxon>
        <taxon>Batillaria</taxon>
    </lineage>
</organism>
<evidence type="ECO:0000256" key="1">
    <source>
        <dbReference type="SAM" id="MobiDB-lite"/>
    </source>
</evidence>
<dbReference type="Proteomes" id="UP001519460">
    <property type="component" value="Unassembled WGS sequence"/>
</dbReference>
<dbReference type="AlphaFoldDB" id="A0ABD0L1P3"/>
<feature type="region of interest" description="Disordered" evidence="1">
    <location>
        <begin position="158"/>
        <end position="201"/>
    </location>
</feature>
<feature type="compositionally biased region" description="Polar residues" evidence="1">
    <location>
        <begin position="158"/>
        <end position="176"/>
    </location>
</feature>
<proteinExistence type="predicted"/>
<name>A0ABD0L1P3_9CAEN</name>
<accession>A0ABD0L1P3</accession>